<comment type="catalytic activity">
    <reaction evidence="1">
        <text>ATP + protein L-histidine = ADP + protein N-phospho-L-histidine.</text>
        <dbReference type="EC" id="2.7.13.3"/>
    </reaction>
</comment>
<evidence type="ECO:0000256" key="4">
    <source>
        <dbReference type="ARBA" id="ARBA00022475"/>
    </source>
</evidence>
<dbReference type="Proteomes" id="UP000184245">
    <property type="component" value="Unassembled WGS sequence"/>
</dbReference>
<feature type="transmembrane region" description="Helical" evidence="14">
    <location>
        <begin position="353"/>
        <end position="375"/>
    </location>
</feature>
<dbReference type="Pfam" id="PF00512">
    <property type="entry name" value="HisKA"/>
    <property type="match status" value="1"/>
</dbReference>
<evidence type="ECO:0000256" key="1">
    <source>
        <dbReference type="ARBA" id="ARBA00000085"/>
    </source>
</evidence>
<gene>
    <name evidence="16" type="ORF">SAMN02745158_01661</name>
</gene>
<dbReference type="OrthoDB" id="9792991at2"/>
<evidence type="ECO:0000256" key="14">
    <source>
        <dbReference type="SAM" id="Phobius"/>
    </source>
</evidence>
<evidence type="ECO:0000313" key="16">
    <source>
        <dbReference type="EMBL" id="SHE81756.1"/>
    </source>
</evidence>
<keyword evidence="4" id="KW-1003">Cell membrane</keyword>
<keyword evidence="6" id="KW-0808">Transferase</keyword>
<feature type="domain" description="Signal transduction histidine kinase dimerisation/phosphoacceptor" evidence="15">
    <location>
        <begin position="538"/>
        <end position="569"/>
    </location>
</feature>
<keyword evidence="7 14" id="KW-0812">Transmembrane</keyword>
<sequence length="614" mass="69043">MESLKRIPRLNVFFSLLVCVEVVVLSIAISISVVGQAWKEDGWDNYKAKDYTQTSQFITDVSRMTGSLAEFIKLKENFETDGVYDAEKIIDIYDYANNGLVSGEVVNGLAYRLGDLHTWVEIDASYVKWLNDVQQEDGTLNTEGAGEFIERVAPIGFDGIDEMAESDKNIRHMDGDQWRVYLAGVLKRIDRDITRYATLKNTFESGECNLKYQVTNLNTGSVYKNTENIEEDLEHGKYYIYFKTGSYELDTNFKFSDKQRNVLIREMGHDLMGNCVYTVRISVDTSFSANDRLREGKEIFDKWGPWVRASFWNMLVSGLIILLSFCILCALTGRIPGEDRVVFYPIDSMKTEVLLLLFLITGGAGAAGLGMVWIADLSPEITIGITAAAAFFVSALLITELLSFVRRGKGRILWENSACKYLIGTLGRLQKKRKIRNRVLLTFLIYLLVNIVLLLFGTPGIILCVPWNIYACYHMLREAAEQQKVLAGVQKIAEGESDYQLPVKEIRGVNREIAEAVNDIGSGLQEAVSQSIKNERLKTELITNVSHDIKTPLTSIVNYVGLLKREKIEDPKVKNYYRYSGHQIPETKTADGRSGGSIQNQFGQCGTGVHKAGL</sequence>
<evidence type="ECO:0000259" key="15">
    <source>
        <dbReference type="Pfam" id="PF00512"/>
    </source>
</evidence>
<organism evidence="16 17">
    <name type="scientific">Lactonifactor longoviformis DSM 17459</name>
    <dbReference type="NCBI Taxonomy" id="1122155"/>
    <lineage>
        <taxon>Bacteria</taxon>
        <taxon>Bacillati</taxon>
        <taxon>Bacillota</taxon>
        <taxon>Clostridia</taxon>
        <taxon>Eubacteriales</taxon>
        <taxon>Clostridiaceae</taxon>
        <taxon>Lactonifactor</taxon>
    </lineage>
</organism>
<dbReference type="RefSeq" id="WP_072850758.1">
    <property type="nucleotide sequence ID" value="NZ_FQVI01000006.1"/>
</dbReference>
<feature type="transmembrane region" description="Helical" evidence="14">
    <location>
        <begin position="381"/>
        <end position="405"/>
    </location>
</feature>
<keyword evidence="9 16" id="KW-0418">Kinase</keyword>
<reference evidence="16 17" key="1">
    <citation type="submission" date="2016-11" db="EMBL/GenBank/DDBJ databases">
        <authorList>
            <person name="Jaros S."/>
            <person name="Januszkiewicz K."/>
            <person name="Wedrychowicz H."/>
        </authorList>
    </citation>
    <scope>NUCLEOTIDE SEQUENCE [LARGE SCALE GENOMIC DNA]</scope>
    <source>
        <strain evidence="16 17">DSM 17459</strain>
    </source>
</reference>
<dbReference type="Gene3D" id="1.10.287.130">
    <property type="match status" value="1"/>
</dbReference>
<dbReference type="InterPro" id="IPR003661">
    <property type="entry name" value="HisK_dim/P_dom"/>
</dbReference>
<evidence type="ECO:0000256" key="13">
    <source>
        <dbReference type="ARBA" id="ARBA00023136"/>
    </source>
</evidence>
<keyword evidence="10" id="KW-0067">ATP-binding</keyword>
<proteinExistence type="predicted"/>
<feature type="transmembrane region" description="Helical" evidence="14">
    <location>
        <begin position="12"/>
        <end position="38"/>
    </location>
</feature>
<dbReference type="GO" id="GO:0005524">
    <property type="term" value="F:ATP binding"/>
    <property type="evidence" value="ECO:0007669"/>
    <property type="project" value="UniProtKB-KW"/>
</dbReference>
<evidence type="ECO:0000256" key="3">
    <source>
        <dbReference type="ARBA" id="ARBA00012438"/>
    </source>
</evidence>
<accession>A0A1M4WKM0</accession>
<dbReference type="InterPro" id="IPR050398">
    <property type="entry name" value="HssS/ArlS-like"/>
</dbReference>
<keyword evidence="17" id="KW-1185">Reference proteome</keyword>
<evidence type="ECO:0000256" key="7">
    <source>
        <dbReference type="ARBA" id="ARBA00022692"/>
    </source>
</evidence>
<dbReference type="InterPro" id="IPR036097">
    <property type="entry name" value="HisK_dim/P_sf"/>
</dbReference>
<evidence type="ECO:0000256" key="5">
    <source>
        <dbReference type="ARBA" id="ARBA00022553"/>
    </source>
</evidence>
<keyword evidence="8" id="KW-0547">Nucleotide-binding</keyword>
<evidence type="ECO:0000256" key="10">
    <source>
        <dbReference type="ARBA" id="ARBA00022840"/>
    </source>
</evidence>
<dbReference type="EMBL" id="FQVI01000006">
    <property type="protein sequence ID" value="SHE81756.1"/>
    <property type="molecule type" value="Genomic_DNA"/>
</dbReference>
<keyword evidence="12" id="KW-0902">Two-component regulatory system</keyword>
<evidence type="ECO:0000256" key="11">
    <source>
        <dbReference type="ARBA" id="ARBA00022989"/>
    </source>
</evidence>
<evidence type="ECO:0000256" key="9">
    <source>
        <dbReference type="ARBA" id="ARBA00022777"/>
    </source>
</evidence>
<evidence type="ECO:0000313" key="17">
    <source>
        <dbReference type="Proteomes" id="UP000184245"/>
    </source>
</evidence>
<comment type="subcellular location">
    <subcellularLocation>
        <location evidence="2">Cell membrane</location>
        <topology evidence="2">Multi-pass membrane protein</topology>
    </subcellularLocation>
</comment>
<dbReference type="PANTHER" id="PTHR45528:SF1">
    <property type="entry name" value="SENSOR HISTIDINE KINASE CPXA"/>
    <property type="match status" value="1"/>
</dbReference>
<evidence type="ECO:0000256" key="6">
    <source>
        <dbReference type="ARBA" id="ARBA00022679"/>
    </source>
</evidence>
<protein>
    <recommendedName>
        <fullName evidence="3">histidine kinase</fullName>
        <ecNumber evidence="3">2.7.13.3</ecNumber>
    </recommendedName>
</protein>
<feature type="transmembrane region" description="Helical" evidence="14">
    <location>
        <begin position="439"/>
        <end position="462"/>
    </location>
</feature>
<dbReference type="SUPFAM" id="SSF47384">
    <property type="entry name" value="Homodimeric domain of signal transducing histidine kinase"/>
    <property type="match status" value="1"/>
</dbReference>
<evidence type="ECO:0000256" key="8">
    <source>
        <dbReference type="ARBA" id="ARBA00022741"/>
    </source>
</evidence>
<dbReference type="GO" id="GO:0005886">
    <property type="term" value="C:plasma membrane"/>
    <property type="evidence" value="ECO:0007669"/>
    <property type="project" value="UniProtKB-SubCell"/>
</dbReference>
<dbReference type="GO" id="GO:0000155">
    <property type="term" value="F:phosphorelay sensor kinase activity"/>
    <property type="evidence" value="ECO:0007669"/>
    <property type="project" value="InterPro"/>
</dbReference>
<dbReference type="CDD" id="cd00082">
    <property type="entry name" value="HisKA"/>
    <property type="match status" value="1"/>
</dbReference>
<evidence type="ECO:0000256" key="2">
    <source>
        <dbReference type="ARBA" id="ARBA00004651"/>
    </source>
</evidence>
<feature type="transmembrane region" description="Helical" evidence="14">
    <location>
        <begin position="311"/>
        <end position="332"/>
    </location>
</feature>
<dbReference type="EC" id="2.7.13.3" evidence="3"/>
<keyword evidence="13 14" id="KW-0472">Membrane</keyword>
<name>A0A1M4WKM0_9CLOT</name>
<dbReference type="AlphaFoldDB" id="A0A1M4WKM0"/>
<keyword evidence="11 14" id="KW-1133">Transmembrane helix</keyword>
<dbReference type="STRING" id="1122155.SAMN02745158_01661"/>
<evidence type="ECO:0000256" key="12">
    <source>
        <dbReference type="ARBA" id="ARBA00023012"/>
    </source>
</evidence>
<keyword evidence="5" id="KW-0597">Phosphoprotein</keyword>
<dbReference type="PANTHER" id="PTHR45528">
    <property type="entry name" value="SENSOR HISTIDINE KINASE CPXA"/>
    <property type="match status" value="1"/>
</dbReference>